<dbReference type="Proteomes" id="UP001631969">
    <property type="component" value="Unassembled WGS sequence"/>
</dbReference>
<keyword evidence="2" id="KW-1185">Reference proteome</keyword>
<evidence type="ECO:0000313" key="2">
    <source>
        <dbReference type="Proteomes" id="UP001631969"/>
    </source>
</evidence>
<keyword evidence="1" id="KW-0418">Kinase</keyword>
<accession>A0ACC7P442</accession>
<keyword evidence="1" id="KW-0808">Transferase</keyword>
<sequence length="336" mass="38202">MIRRYLKERRSWLLLLLVLEMLLLFVAYVDPSIALLPALYLAGLNAILCAAFLCWRYFRETRFYRNLEAGEHLYDPQALPEAASPFQAIVREAVLDQTEGSRRESASNAHVLEQEKNDLLSWIHEVKTPLSAMHLMLGRVTDEPLKNQLQQEWLRIHLLLDQELHRKRLPFLKNDLYIESVQLGPVLNKEIRDLRSWCIPKGIGFELNLKAEETLTDAKWLGFILRQLLSNAVKYSGPGTDISITSEEQDAHVLLTVRDRGRGIEPKDLPRIFDKGFTSTRNRQDGGSATGMGLYLAQQAAQSLLIVIKAESVPGEGSAFTLVFPRENDLVRLAGM</sequence>
<proteinExistence type="predicted"/>
<name>A0ACC7P442_9BACL</name>
<comment type="caution">
    <text evidence="1">The sequence shown here is derived from an EMBL/GenBank/DDBJ whole genome shotgun (WGS) entry which is preliminary data.</text>
</comment>
<organism evidence="1 2">
    <name type="scientific">Paenibacillus mesotrionivorans</name>
    <dbReference type="NCBI Taxonomy" id="3160968"/>
    <lineage>
        <taxon>Bacteria</taxon>
        <taxon>Bacillati</taxon>
        <taxon>Bacillota</taxon>
        <taxon>Bacilli</taxon>
        <taxon>Bacillales</taxon>
        <taxon>Paenibacillaceae</taxon>
        <taxon>Paenibacillus</taxon>
    </lineage>
</organism>
<reference evidence="1" key="1">
    <citation type="submission" date="2024-12" db="EMBL/GenBank/DDBJ databases">
        <authorList>
            <person name="Wu N."/>
        </authorList>
    </citation>
    <scope>NUCLEOTIDE SEQUENCE</scope>
    <source>
        <strain evidence="1">P15</strain>
    </source>
</reference>
<dbReference type="EMBL" id="JBJURJ010000021">
    <property type="protein sequence ID" value="MFM9331743.1"/>
    <property type="molecule type" value="Genomic_DNA"/>
</dbReference>
<evidence type="ECO:0000313" key="1">
    <source>
        <dbReference type="EMBL" id="MFM9331743.1"/>
    </source>
</evidence>
<protein>
    <submittedName>
        <fullName evidence="1">Sensor histidine kinase</fullName>
    </submittedName>
</protein>
<gene>
    <name evidence="1" type="ORF">ACI1P1_25925</name>
</gene>